<dbReference type="PANTHER" id="PTHR43478">
    <property type="entry name" value="NA+/H+ ANTIPORTER-RELATED"/>
    <property type="match status" value="1"/>
</dbReference>
<keyword evidence="3 6" id="KW-0812">Transmembrane</keyword>
<dbReference type="PANTHER" id="PTHR43478:SF1">
    <property type="entry name" value="NA+_H+ ANTIPORTER NHAC-LIKE C-TERMINAL DOMAIN-CONTAINING PROTEIN"/>
    <property type="match status" value="1"/>
</dbReference>
<dbReference type="EMBL" id="SHBP01000017">
    <property type="protein sequence ID" value="RZO19159.1"/>
    <property type="molecule type" value="Genomic_DNA"/>
</dbReference>
<evidence type="ECO:0000313" key="9">
    <source>
        <dbReference type="Proteomes" id="UP000315889"/>
    </source>
</evidence>
<dbReference type="Pfam" id="PF03553">
    <property type="entry name" value="Na_H_antiporter"/>
    <property type="match status" value="1"/>
</dbReference>
<feature type="transmembrane region" description="Helical" evidence="6">
    <location>
        <begin position="430"/>
        <end position="449"/>
    </location>
</feature>
<feature type="transmembrane region" description="Helical" evidence="6">
    <location>
        <begin position="250"/>
        <end position="267"/>
    </location>
</feature>
<dbReference type="Proteomes" id="UP000315889">
    <property type="component" value="Unassembled WGS sequence"/>
</dbReference>
<evidence type="ECO:0000256" key="6">
    <source>
        <dbReference type="SAM" id="Phobius"/>
    </source>
</evidence>
<reference evidence="8 9" key="1">
    <citation type="submission" date="2019-02" db="EMBL/GenBank/DDBJ databases">
        <title>Prokaryotic population dynamics and viral predation in marine succession experiment using metagenomics: the confinement effect.</title>
        <authorList>
            <person name="Haro-Moreno J.M."/>
            <person name="Rodriguez-Valera F."/>
            <person name="Lopez-Perez M."/>
        </authorList>
    </citation>
    <scope>NUCLEOTIDE SEQUENCE [LARGE SCALE GENOMIC DNA]</scope>
    <source>
        <strain evidence="8">MED-G170</strain>
    </source>
</reference>
<comment type="caution">
    <text evidence="8">The sequence shown here is derived from an EMBL/GenBank/DDBJ whole genome shotgun (WGS) entry which is preliminary data.</text>
</comment>
<feature type="transmembrane region" description="Helical" evidence="6">
    <location>
        <begin position="192"/>
        <end position="214"/>
    </location>
</feature>
<proteinExistence type="predicted"/>
<feature type="transmembrane region" description="Helical" evidence="6">
    <location>
        <begin position="143"/>
        <end position="172"/>
    </location>
</feature>
<keyword evidence="5 6" id="KW-0472">Membrane</keyword>
<evidence type="ECO:0000259" key="7">
    <source>
        <dbReference type="Pfam" id="PF03553"/>
    </source>
</evidence>
<evidence type="ECO:0000256" key="2">
    <source>
        <dbReference type="ARBA" id="ARBA00022475"/>
    </source>
</evidence>
<keyword evidence="4 6" id="KW-1133">Transmembrane helix</keyword>
<evidence type="ECO:0000256" key="3">
    <source>
        <dbReference type="ARBA" id="ARBA00022692"/>
    </source>
</evidence>
<feature type="domain" description="Na+/H+ antiporter NhaC-like C-terminal" evidence="7">
    <location>
        <begin position="154"/>
        <end position="447"/>
    </location>
</feature>
<evidence type="ECO:0000256" key="4">
    <source>
        <dbReference type="ARBA" id="ARBA00022989"/>
    </source>
</evidence>
<feature type="transmembrane region" description="Helical" evidence="6">
    <location>
        <begin position="30"/>
        <end position="50"/>
    </location>
</feature>
<comment type="subcellular location">
    <subcellularLocation>
        <location evidence="1">Cell membrane</location>
        <topology evidence="1">Multi-pass membrane protein</topology>
    </subcellularLocation>
</comment>
<feature type="transmembrane region" description="Helical" evidence="6">
    <location>
        <begin position="62"/>
        <end position="83"/>
    </location>
</feature>
<sequence>MATETSLLVLLPALVTVVTAIFSRRPIESLLAGVFVGLLMLEPAAALSNFSSILLEVMMNETIAWVIIVCGLMGSLITLLMRVGAASAFSRTLSSKAQNSTSALLYTWLLGLVVFIDDYLNALAVGSSMRKVTDKFKVSREMLAYVVDSTAAPICVLVPVSTWAVFYAGLFVDAGYAESGQGMALYISAIPYMVYPIAAMLLVPLVAVGIVPALGMMKSAEQRATEGSAPLPIDEGEEESLVDTEDRVRIYHFVLPIVALLGFSIWYDLDVQIGVIMSVAVTIILFGAQRLMAWTQMFDAVIDGIKIMLPALTMVVMAFVFNEVNDMLGLATYVIENVAPLMTPLMFPALTFLTIALISFATGSSWGVFAIAIPIILPLAESVGVSIPLAIGALVSASAFGSHACFYSDATVLAAQGSGCDVMDHALTQIPYALIAAAISCVGLTLLATI</sequence>
<evidence type="ECO:0000256" key="5">
    <source>
        <dbReference type="ARBA" id="ARBA00023136"/>
    </source>
</evidence>
<dbReference type="InterPro" id="IPR018461">
    <property type="entry name" value="Na/H_Antiport_NhaC-like_C"/>
</dbReference>
<dbReference type="AlphaFoldDB" id="A0A520MD80"/>
<protein>
    <submittedName>
        <fullName evidence="8">Sodium:proton antiporter</fullName>
    </submittedName>
</protein>
<keyword evidence="2" id="KW-1003">Cell membrane</keyword>
<dbReference type="GO" id="GO:0005886">
    <property type="term" value="C:plasma membrane"/>
    <property type="evidence" value="ECO:0007669"/>
    <property type="project" value="UniProtKB-SubCell"/>
</dbReference>
<accession>A0A520MD80</accession>
<feature type="transmembrane region" description="Helical" evidence="6">
    <location>
        <begin position="304"/>
        <end position="321"/>
    </location>
</feature>
<organism evidence="8 9">
    <name type="scientific">SAR92 clade bacterium</name>
    <dbReference type="NCBI Taxonomy" id="2315479"/>
    <lineage>
        <taxon>Bacteria</taxon>
        <taxon>Pseudomonadati</taxon>
        <taxon>Pseudomonadota</taxon>
        <taxon>Gammaproteobacteria</taxon>
        <taxon>Cellvibrionales</taxon>
        <taxon>Porticoccaceae</taxon>
        <taxon>SAR92 clade</taxon>
    </lineage>
</organism>
<evidence type="ECO:0000256" key="1">
    <source>
        <dbReference type="ARBA" id="ARBA00004651"/>
    </source>
</evidence>
<gene>
    <name evidence="8" type="ORF">EVB03_08770</name>
</gene>
<feature type="transmembrane region" description="Helical" evidence="6">
    <location>
        <begin position="273"/>
        <end position="292"/>
    </location>
</feature>
<evidence type="ECO:0000313" key="8">
    <source>
        <dbReference type="EMBL" id="RZO19159.1"/>
    </source>
</evidence>
<name>A0A520MD80_9GAMM</name>
<feature type="transmembrane region" description="Helical" evidence="6">
    <location>
        <begin position="103"/>
        <end position="122"/>
    </location>
</feature>